<dbReference type="Pfam" id="PF02371">
    <property type="entry name" value="Transposase_20"/>
    <property type="match status" value="1"/>
</dbReference>
<accession>T0J2I5</accession>
<dbReference type="GO" id="GO:0003677">
    <property type="term" value="F:DNA binding"/>
    <property type="evidence" value="ECO:0007669"/>
    <property type="project" value="InterPro"/>
</dbReference>
<reference evidence="3 4" key="1">
    <citation type="journal article" date="2013" name="Genome Announc.">
        <title>Draft Genome Sequence of Sphingobium ummariense Strain RL-3, a Hexachlorocyclohexane-Degrading Bacterium.</title>
        <authorList>
            <person name="Kohli P."/>
            <person name="Dua A."/>
            <person name="Sangwan N."/>
            <person name="Oldach P."/>
            <person name="Khurana J.P."/>
            <person name="Lal R."/>
        </authorList>
    </citation>
    <scope>NUCLEOTIDE SEQUENCE [LARGE SCALE GENOMIC DNA]</scope>
    <source>
        <strain evidence="3 4">RL-3</strain>
    </source>
</reference>
<protein>
    <submittedName>
        <fullName evidence="3">Uncharacterized protein</fullName>
    </submittedName>
</protein>
<dbReference type="GO" id="GO:0004803">
    <property type="term" value="F:transposase activity"/>
    <property type="evidence" value="ECO:0007669"/>
    <property type="project" value="InterPro"/>
</dbReference>
<dbReference type="NCBIfam" id="NF033542">
    <property type="entry name" value="transpos_IS110"/>
    <property type="match status" value="1"/>
</dbReference>
<dbReference type="Pfam" id="PF01548">
    <property type="entry name" value="DEDD_Tnp_IS110"/>
    <property type="match status" value="1"/>
</dbReference>
<dbReference type="PANTHER" id="PTHR33055">
    <property type="entry name" value="TRANSPOSASE FOR INSERTION SEQUENCE ELEMENT IS1111A"/>
    <property type="match status" value="1"/>
</dbReference>
<dbReference type="Gene3D" id="1.10.340.30">
    <property type="entry name" value="Hypothetical protein, domain 2"/>
    <property type="match status" value="1"/>
</dbReference>
<name>T0J2I5_9SPHN</name>
<evidence type="ECO:0000313" key="3">
    <source>
        <dbReference type="EMBL" id="EQB32156.1"/>
    </source>
</evidence>
<dbReference type="Proteomes" id="UP000015523">
    <property type="component" value="Unassembled WGS sequence"/>
</dbReference>
<evidence type="ECO:0000259" key="1">
    <source>
        <dbReference type="Pfam" id="PF01548"/>
    </source>
</evidence>
<organism evidence="3 4">
    <name type="scientific">Sphingobium ummariense RL-3</name>
    <dbReference type="NCBI Taxonomy" id="1346791"/>
    <lineage>
        <taxon>Bacteria</taxon>
        <taxon>Pseudomonadati</taxon>
        <taxon>Pseudomonadota</taxon>
        <taxon>Alphaproteobacteria</taxon>
        <taxon>Sphingomonadales</taxon>
        <taxon>Sphingomonadaceae</taxon>
        <taxon>Sphingobium</taxon>
    </lineage>
</organism>
<dbReference type="STRING" id="1346791.M529_11060"/>
<evidence type="ECO:0000313" key="4">
    <source>
        <dbReference type="Proteomes" id="UP000015523"/>
    </source>
</evidence>
<dbReference type="InterPro" id="IPR002525">
    <property type="entry name" value="Transp_IS110-like_N"/>
</dbReference>
<dbReference type="PANTHER" id="PTHR33055:SF3">
    <property type="entry name" value="PUTATIVE TRANSPOSASE FOR IS117-RELATED"/>
    <property type="match status" value="1"/>
</dbReference>
<sequence>MMPDRRDAALEMEEHMTDVHILAIDLAKRSFQICATAAGGAVLFNRMISRAKLETVPREQTPCIVAMEACATSHFWGRFAQGLGHEVRLIPPIYVKPFVKRQKNDAADAAAIAEAALRPNLHFVAVKSAEHQARAVAFRTHQSFVGQRTQLINALRGHLGEFGLVVAQGPTGLKTVAGMIDDNATELPDAVRDIVRLYLDQIAVLTQKIDDLHFKLRAAIKVDDAMRRLCTVPGVGPVTAGAIMAFAPDLRAFASGRNFAAWLGLVPRQRSTGGKTRLGGVSKMGQADIRKLLIVGAMSRIRWIIRRGVLPDSWLGRILGRKPRMVAAVALANKMARMTGGDSAFRRGHEVKLIAPRYVKPFVKRQKKDADAEAIVIAAQRQKCVSSSPSLRSSKAVPSCFALENGWPASCDTSRREASTASVKLGRPTTAANAERYALSARAQAF</sequence>
<dbReference type="AlphaFoldDB" id="T0J2I5"/>
<evidence type="ECO:0000259" key="2">
    <source>
        <dbReference type="Pfam" id="PF02371"/>
    </source>
</evidence>
<dbReference type="PATRIC" id="fig|1346791.3.peg.2128"/>
<feature type="domain" description="Transposase IS116/IS110/IS902 C-terminal" evidence="2">
    <location>
        <begin position="227"/>
        <end position="303"/>
    </location>
</feature>
<dbReference type="InterPro" id="IPR003346">
    <property type="entry name" value="Transposase_20"/>
</dbReference>
<dbReference type="GO" id="GO:0006281">
    <property type="term" value="P:DNA repair"/>
    <property type="evidence" value="ECO:0007669"/>
    <property type="project" value="InterPro"/>
</dbReference>
<dbReference type="EMBL" id="AUWY01000075">
    <property type="protein sequence ID" value="EQB32156.1"/>
    <property type="molecule type" value="Genomic_DNA"/>
</dbReference>
<feature type="domain" description="Transposase IS110-like N-terminal" evidence="1">
    <location>
        <begin position="23"/>
        <end position="161"/>
    </location>
</feature>
<keyword evidence="4" id="KW-1185">Reference proteome</keyword>
<dbReference type="eggNOG" id="COG3547">
    <property type="taxonomic scope" value="Bacteria"/>
</dbReference>
<gene>
    <name evidence="3" type="ORF">M529_11060</name>
</gene>
<dbReference type="InterPro" id="IPR011257">
    <property type="entry name" value="DNA_glycosylase"/>
</dbReference>
<dbReference type="SUPFAM" id="SSF48150">
    <property type="entry name" value="DNA-glycosylase"/>
    <property type="match status" value="1"/>
</dbReference>
<dbReference type="GO" id="GO:0006313">
    <property type="term" value="P:DNA transposition"/>
    <property type="evidence" value="ECO:0007669"/>
    <property type="project" value="InterPro"/>
</dbReference>
<proteinExistence type="predicted"/>
<dbReference type="InterPro" id="IPR047650">
    <property type="entry name" value="Transpos_IS110"/>
</dbReference>
<comment type="caution">
    <text evidence="3">The sequence shown here is derived from an EMBL/GenBank/DDBJ whole genome shotgun (WGS) entry which is preliminary data.</text>
</comment>